<feature type="compositionally biased region" description="Basic and acidic residues" evidence="1">
    <location>
        <begin position="77"/>
        <end position="94"/>
    </location>
</feature>
<name>A0A151XH54_9HYME</name>
<organism evidence="2 3">
    <name type="scientific">Mycetomoellerius zeteki</name>
    <dbReference type="NCBI Taxonomy" id="64791"/>
    <lineage>
        <taxon>Eukaryota</taxon>
        <taxon>Metazoa</taxon>
        <taxon>Ecdysozoa</taxon>
        <taxon>Arthropoda</taxon>
        <taxon>Hexapoda</taxon>
        <taxon>Insecta</taxon>
        <taxon>Pterygota</taxon>
        <taxon>Neoptera</taxon>
        <taxon>Endopterygota</taxon>
        <taxon>Hymenoptera</taxon>
        <taxon>Apocrita</taxon>
        <taxon>Aculeata</taxon>
        <taxon>Formicoidea</taxon>
        <taxon>Formicidae</taxon>
        <taxon>Myrmicinae</taxon>
        <taxon>Mycetomoellerius</taxon>
    </lineage>
</organism>
<gene>
    <name evidence="2" type="ORF">ALC60_01119</name>
</gene>
<feature type="compositionally biased region" description="Low complexity" evidence="1">
    <location>
        <begin position="160"/>
        <end position="176"/>
    </location>
</feature>
<dbReference type="EMBL" id="KQ982130">
    <property type="protein sequence ID" value="KYQ59734.1"/>
    <property type="molecule type" value="Genomic_DNA"/>
</dbReference>
<evidence type="ECO:0000256" key="1">
    <source>
        <dbReference type="SAM" id="MobiDB-lite"/>
    </source>
</evidence>
<proteinExistence type="predicted"/>
<sequence length="263" mass="28742">GSIDLEILKRRENRDDFKDSIALRAGRMLQENFKKFAIGNRGDMLIRHQCELNKFRRVASNPSRELGYNQGTGDIQSDIRRRGPGESRETRIRQIEVCAPRSVRGRGSSEGDGRLAGQNEGPRETRLPPGAVRRGKQPLSSAVVAAADAPTTCACRARRLSSSSSSPSSSLPSTSSMVAPLPTGSPDILDEGCGVMGNWSCRNRLALSENEVKSNSLEICAGAIQVHCENQFDWKSMNVESTSQSLPCLSKAKEVICRNVLLR</sequence>
<keyword evidence="3" id="KW-1185">Reference proteome</keyword>
<accession>A0A151XH54</accession>
<evidence type="ECO:0000313" key="3">
    <source>
        <dbReference type="Proteomes" id="UP000075809"/>
    </source>
</evidence>
<protein>
    <submittedName>
        <fullName evidence="2">Uncharacterized protein</fullName>
    </submittedName>
</protein>
<feature type="region of interest" description="Disordered" evidence="1">
    <location>
        <begin position="63"/>
        <end position="143"/>
    </location>
</feature>
<evidence type="ECO:0000313" key="2">
    <source>
        <dbReference type="EMBL" id="KYQ59734.1"/>
    </source>
</evidence>
<dbReference type="AlphaFoldDB" id="A0A151XH54"/>
<feature type="non-terminal residue" evidence="2">
    <location>
        <position position="1"/>
    </location>
</feature>
<feature type="region of interest" description="Disordered" evidence="1">
    <location>
        <begin position="157"/>
        <end position="181"/>
    </location>
</feature>
<reference evidence="2 3" key="1">
    <citation type="submission" date="2015-09" db="EMBL/GenBank/DDBJ databases">
        <title>Trachymyrmex zeteki WGS genome.</title>
        <authorList>
            <person name="Nygaard S."/>
            <person name="Hu H."/>
            <person name="Boomsma J."/>
            <person name="Zhang G."/>
        </authorList>
    </citation>
    <scope>NUCLEOTIDE SEQUENCE [LARGE SCALE GENOMIC DNA]</scope>
    <source>
        <strain evidence="2">Tzet28-1</strain>
        <tissue evidence="2">Whole body</tissue>
    </source>
</reference>
<dbReference type="Proteomes" id="UP000075809">
    <property type="component" value="Unassembled WGS sequence"/>
</dbReference>